<dbReference type="GO" id="GO:0016787">
    <property type="term" value="F:hydrolase activity"/>
    <property type="evidence" value="ECO:0007669"/>
    <property type="project" value="UniProtKB-KW"/>
</dbReference>
<dbReference type="Pfam" id="PF00561">
    <property type="entry name" value="Abhydrolase_1"/>
    <property type="match status" value="1"/>
</dbReference>
<dbReference type="InterPro" id="IPR029058">
    <property type="entry name" value="AB_hydrolase_fold"/>
</dbReference>
<dbReference type="EMBL" id="AP024169">
    <property type="protein sequence ID" value="BCN29260.1"/>
    <property type="molecule type" value="Genomic_DNA"/>
</dbReference>
<dbReference type="AlphaFoldDB" id="A0A7R7EHD3"/>
<evidence type="ECO:0000313" key="3">
    <source>
        <dbReference type="Proteomes" id="UP000595897"/>
    </source>
</evidence>
<dbReference type="Gene3D" id="3.40.50.1820">
    <property type="entry name" value="alpha/beta hydrolase"/>
    <property type="match status" value="1"/>
</dbReference>
<organism evidence="2 3">
    <name type="scientific">Anaeromicropila herbilytica</name>
    <dbReference type="NCBI Taxonomy" id="2785025"/>
    <lineage>
        <taxon>Bacteria</taxon>
        <taxon>Bacillati</taxon>
        <taxon>Bacillota</taxon>
        <taxon>Clostridia</taxon>
        <taxon>Lachnospirales</taxon>
        <taxon>Lachnospiraceae</taxon>
        <taxon>Anaeromicropila</taxon>
    </lineage>
</organism>
<dbReference type="KEGG" id="ahb:bsdtb5_05550"/>
<evidence type="ECO:0000259" key="1">
    <source>
        <dbReference type="Pfam" id="PF00561"/>
    </source>
</evidence>
<dbReference type="Proteomes" id="UP000595897">
    <property type="component" value="Chromosome"/>
</dbReference>
<gene>
    <name evidence="2" type="ORF">bsdtb5_05550</name>
</gene>
<dbReference type="SUPFAM" id="SSF53474">
    <property type="entry name" value="alpha/beta-Hydrolases"/>
    <property type="match status" value="1"/>
</dbReference>
<dbReference type="PANTHER" id="PTHR43329">
    <property type="entry name" value="EPOXIDE HYDROLASE"/>
    <property type="match status" value="1"/>
</dbReference>
<accession>A0A7R7EHD3</accession>
<dbReference type="InterPro" id="IPR000073">
    <property type="entry name" value="AB_hydrolase_1"/>
</dbReference>
<reference evidence="2 3" key="1">
    <citation type="submission" date="2020-11" db="EMBL/GenBank/DDBJ databases">
        <title>Draft genome sequencing of a Lachnospiraceae strain isolated from anoxic soil subjected to BSD treatment.</title>
        <authorList>
            <person name="Uek A."/>
            <person name="Tonouchi A."/>
        </authorList>
    </citation>
    <scope>NUCLEOTIDE SEQUENCE [LARGE SCALE GENOMIC DNA]</scope>
    <source>
        <strain evidence="2 3">TB5</strain>
    </source>
</reference>
<proteinExistence type="predicted"/>
<feature type="domain" description="AB hydrolase-1" evidence="1">
    <location>
        <begin position="48"/>
        <end position="149"/>
    </location>
</feature>
<name>A0A7R7EHD3_9FIRM</name>
<protein>
    <submittedName>
        <fullName evidence="2">Alpha/beta hydrolase</fullName>
    </submittedName>
</protein>
<sequence>MIIFIIGTTIWNSVLCTKEDKLLNQVGKEVKVNGVNIRVSVIGKGEKTIVLLSGMGTPSPIIDFKPLAEKLSDSYRVVTIEYTGYGLSEDANIDRSNKAIVEEVRETLKELNIKPPYILMPHSISGVYCMQYMKMYPNEVEAMIGIDSSVPNQGKYEEGINISKGLYYLARFLDVTGLNRLSNISGMPLLKVMKASGSYSNEDIKIVTALCNRKQVTRAFFNESKAMRKNFKSLYDMKYPADKPILFFLSNTSCKELKIELNKRGHNATWEGLHEEVISNPDIQKIKYLDGAHYLHRTQSDKMADMTKEFLKEYVR</sequence>
<keyword evidence="3" id="KW-1185">Reference proteome</keyword>
<evidence type="ECO:0000313" key="2">
    <source>
        <dbReference type="EMBL" id="BCN29260.1"/>
    </source>
</evidence>
<keyword evidence="2" id="KW-0378">Hydrolase</keyword>